<organism evidence="1">
    <name type="scientific">marine metagenome</name>
    <dbReference type="NCBI Taxonomy" id="408172"/>
    <lineage>
        <taxon>unclassified sequences</taxon>
        <taxon>metagenomes</taxon>
        <taxon>ecological metagenomes</taxon>
    </lineage>
</organism>
<sequence>MKWKLEVFVRLLDFRFNVKMLFIEHKVLKEPLF</sequence>
<dbReference type="AlphaFoldDB" id="A0A382LNR9"/>
<gene>
    <name evidence="1" type="ORF">METZ01_LOCUS291203</name>
</gene>
<protein>
    <submittedName>
        <fullName evidence="1">Uncharacterized protein</fullName>
    </submittedName>
</protein>
<name>A0A382LNR9_9ZZZZ</name>
<feature type="non-terminal residue" evidence="1">
    <location>
        <position position="33"/>
    </location>
</feature>
<reference evidence="1" key="1">
    <citation type="submission" date="2018-05" db="EMBL/GenBank/DDBJ databases">
        <authorList>
            <person name="Lanie J.A."/>
            <person name="Ng W.-L."/>
            <person name="Kazmierczak K.M."/>
            <person name="Andrzejewski T.M."/>
            <person name="Davidsen T.M."/>
            <person name="Wayne K.J."/>
            <person name="Tettelin H."/>
            <person name="Glass J.I."/>
            <person name="Rusch D."/>
            <person name="Podicherti R."/>
            <person name="Tsui H.-C.T."/>
            <person name="Winkler M.E."/>
        </authorList>
    </citation>
    <scope>NUCLEOTIDE SEQUENCE</scope>
</reference>
<proteinExistence type="predicted"/>
<dbReference type="EMBL" id="UINC01088274">
    <property type="protein sequence ID" value="SVC38349.1"/>
    <property type="molecule type" value="Genomic_DNA"/>
</dbReference>
<accession>A0A382LNR9</accession>
<evidence type="ECO:0000313" key="1">
    <source>
        <dbReference type="EMBL" id="SVC38349.1"/>
    </source>
</evidence>